<evidence type="ECO:0000256" key="8">
    <source>
        <dbReference type="SAM" id="Phobius"/>
    </source>
</evidence>
<feature type="transmembrane region" description="Helical" evidence="8">
    <location>
        <begin position="309"/>
        <end position="333"/>
    </location>
</feature>
<dbReference type="AlphaFoldDB" id="A0A089LQE1"/>
<feature type="transmembrane region" description="Helical" evidence="8">
    <location>
        <begin position="40"/>
        <end position="63"/>
    </location>
</feature>
<feature type="transmembrane region" description="Helical" evidence="8">
    <location>
        <begin position="119"/>
        <end position="137"/>
    </location>
</feature>
<evidence type="ECO:0000256" key="7">
    <source>
        <dbReference type="ARBA" id="ARBA00023136"/>
    </source>
</evidence>
<evidence type="ECO:0000256" key="6">
    <source>
        <dbReference type="ARBA" id="ARBA00022989"/>
    </source>
</evidence>
<dbReference type="STRING" id="169760.PSTEL_08435"/>
<sequence length="379" mass="42154">MNSAAAQTIGTRQIGLLLIYVIVGDNLFTLPTVVASSAGASGWISVLSGLPVGLLTLWLMYTLCQKYPGSSLIEISRTLLGKWAGSLVAAWYLLYFMMGAALVLREAVDFINTHVLTDTPMRFLMFTGTVCVSFAVLKGIEPIARSAEIFFFTFMAGLLLMLLLTTKDIDTGHILPLMGKGPLHIAEGAMYSIAYPFGESCFLLMLFPFIRHSRHTRRDLLIAGLIGGLMLLLVVLWCLLVLGPYYTGNELYPSYILAQTVNIGHFLERVEVILAINWMFGVFFKCTIYQFSFLNGLARLCRLQEERPLVIPGAFLLFGLAYVISPNITYYMFTINEDYIYWDILNGILLPLILLAASRFRPKRSRTGTGTESESQAQG</sequence>
<evidence type="ECO:0000313" key="10">
    <source>
        <dbReference type="Proteomes" id="UP000029507"/>
    </source>
</evidence>
<dbReference type="Gene3D" id="1.20.1740.10">
    <property type="entry name" value="Amino acid/polyamine transporter I"/>
    <property type="match status" value="1"/>
</dbReference>
<dbReference type="PANTHER" id="PTHR34975">
    <property type="entry name" value="SPORE GERMINATION PROTEIN A2"/>
    <property type="match status" value="1"/>
</dbReference>
<feature type="transmembrane region" description="Helical" evidence="8">
    <location>
        <begin position="339"/>
        <end position="357"/>
    </location>
</feature>
<dbReference type="Pfam" id="PF03845">
    <property type="entry name" value="Spore_permease"/>
    <property type="match status" value="1"/>
</dbReference>
<organism evidence="9 10">
    <name type="scientific">Paenibacillus stellifer</name>
    <dbReference type="NCBI Taxonomy" id="169760"/>
    <lineage>
        <taxon>Bacteria</taxon>
        <taxon>Bacillati</taxon>
        <taxon>Bacillota</taxon>
        <taxon>Bacilli</taxon>
        <taxon>Bacillales</taxon>
        <taxon>Paenibacillaceae</taxon>
        <taxon>Paenibacillus</taxon>
    </lineage>
</organism>
<feature type="transmembrane region" description="Helical" evidence="8">
    <location>
        <begin position="222"/>
        <end position="246"/>
    </location>
</feature>
<name>A0A089LQE1_9BACL</name>
<feature type="transmembrane region" description="Helical" evidence="8">
    <location>
        <begin position="83"/>
        <end position="104"/>
    </location>
</feature>
<dbReference type="GO" id="GO:0009847">
    <property type="term" value="P:spore germination"/>
    <property type="evidence" value="ECO:0007669"/>
    <property type="project" value="InterPro"/>
</dbReference>
<evidence type="ECO:0000256" key="1">
    <source>
        <dbReference type="ARBA" id="ARBA00004141"/>
    </source>
</evidence>
<evidence type="ECO:0000256" key="4">
    <source>
        <dbReference type="ARBA" id="ARBA00022544"/>
    </source>
</evidence>
<comment type="subcellular location">
    <subcellularLocation>
        <location evidence="1">Membrane</location>
        <topology evidence="1">Multi-pass membrane protein</topology>
    </subcellularLocation>
</comment>
<dbReference type="GO" id="GO:0016020">
    <property type="term" value="C:membrane"/>
    <property type="evidence" value="ECO:0007669"/>
    <property type="project" value="UniProtKB-SubCell"/>
</dbReference>
<reference evidence="9 10" key="1">
    <citation type="submission" date="2014-08" db="EMBL/GenBank/DDBJ databases">
        <title>Comparative genomics of the Paenibacillus odorifer group.</title>
        <authorList>
            <person name="den Bakker H.C."/>
            <person name="Tsai Y.-C."/>
            <person name="Martin N."/>
            <person name="Korlach J."/>
            <person name="Wiedmann M."/>
        </authorList>
    </citation>
    <scope>NUCLEOTIDE SEQUENCE [LARGE SCALE GENOMIC DNA]</scope>
    <source>
        <strain evidence="9 10">DSM 14472</strain>
    </source>
</reference>
<proteinExistence type="inferred from homology"/>
<dbReference type="NCBIfam" id="TIGR00912">
    <property type="entry name" value="2A0309"/>
    <property type="match status" value="1"/>
</dbReference>
<keyword evidence="5 8" id="KW-0812">Transmembrane</keyword>
<dbReference type="InterPro" id="IPR004761">
    <property type="entry name" value="Spore_GerAB"/>
</dbReference>
<protein>
    <submittedName>
        <fullName evidence="9">Uncharacterized protein</fullName>
    </submittedName>
</protein>
<evidence type="ECO:0000313" key="9">
    <source>
        <dbReference type="EMBL" id="AIQ63117.1"/>
    </source>
</evidence>
<dbReference type="EMBL" id="CP009286">
    <property type="protein sequence ID" value="AIQ63117.1"/>
    <property type="molecule type" value="Genomic_DNA"/>
</dbReference>
<evidence type="ECO:0000256" key="2">
    <source>
        <dbReference type="ARBA" id="ARBA00007998"/>
    </source>
</evidence>
<gene>
    <name evidence="9" type="ORF">PSTEL_08435</name>
</gene>
<dbReference type="Proteomes" id="UP000029507">
    <property type="component" value="Chromosome"/>
</dbReference>
<comment type="similarity">
    <text evidence="2">Belongs to the amino acid-polyamine-organocation (APC) superfamily. Spore germination protein (SGP) (TC 2.A.3.9) family.</text>
</comment>
<keyword evidence="3" id="KW-0813">Transport</keyword>
<dbReference type="RefSeq" id="WP_038694569.1">
    <property type="nucleotide sequence ID" value="NZ_CP009286.1"/>
</dbReference>
<dbReference type="KEGG" id="pste:PSTEL_08435"/>
<feature type="transmembrane region" description="Helical" evidence="8">
    <location>
        <begin position="14"/>
        <end position="34"/>
    </location>
</feature>
<evidence type="ECO:0000256" key="5">
    <source>
        <dbReference type="ARBA" id="ARBA00022692"/>
    </source>
</evidence>
<keyword evidence="10" id="KW-1185">Reference proteome</keyword>
<keyword evidence="7 8" id="KW-0472">Membrane</keyword>
<dbReference type="PANTHER" id="PTHR34975:SF2">
    <property type="entry name" value="SPORE GERMINATION PROTEIN A2"/>
    <property type="match status" value="1"/>
</dbReference>
<evidence type="ECO:0000256" key="3">
    <source>
        <dbReference type="ARBA" id="ARBA00022448"/>
    </source>
</evidence>
<keyword evidence="6 8" id="KW-1133">Transmembrane helix</keyword>
<dbReference type="HOGENOM" id="CLU_047547_1_2_9"/>
<accession>A0A089LQE1</accession>
<feature type="transmembrane region" description="Helical" evidence="8">
    <location>
        <begin position="189"/>
        <end position="210"/>
    </location>
</feature>
<feature type="transmembrane region" description="Helical" evidence="8">
    <location>
        <begin position="275"/>
        <end position="297"/>
    </location>
</feature>
<feature type="transmembrane region" description="Helical" evidence="8">
    <location>
        <begin position="149"/>
        <end position="169"/>
    </location>
</feature>
<keyword evidence="4" id="KW-0309">Germination</keyword>